<dbReference type="AlphaFoldDB" id="A0A2U1BFA9"/>
<sequence>MNHIEKMHHYIKLTSAEHSTADPYHITVGDLTALREISRTDLYGALCLAFEYGRAKGERRAAREREVRV</sequence>
<dbReference type="EMBL" id="QEKK01000010">
    <property type="protein sequence ID" value="PVY47335.1"/>
    <property type="molecule type" value="Genomic_DNA"/>
</dbReference>
<dbReference type="GeneID" id="93230816"/>
<evidence type="ECO:0000313" key="2">
    <source>
        <dbReference type="Proteomes" id="UP000245778"/>
    </source>
</evidence>
<proteinExistence type="predicted"/>
<gene>
    <name evidence="1" type="ORF">C7373_11062</name>
</gene>
<accession>A0A2U1BFA9</accession>
<evidence type="ECO:0000313" key="1">
    <source>
        <dbReference type="EMBL" id="PVY47335.1"/>
    </source>
</evidence>
<comment type="caution">
    <text evidence="1">The sequence shown here is derived from an EMBL/GenBank/DDBJ whole genome shotgun (WGS) entry which is preliminary data.</text>
</comment>
<organism evidence="1 2">
    <name type="scientific">Intestinimonas butyriciproducens</name>
    <dbReference type="NCBI Taxonomy" id="1297617"/>
    <lineage>
        <taxon>Bacteria</taxon>
        <taxon>Bacillati</taxon>
        <taxon>Bacillota</taxon>
        <taxon>Clostridia</taxon>
        <taxon>Eubacteriales</taxon>
        <taxon>Intestinimonas</taxon>
    </lineage>
</organism>
<dbReference type="RefSeq" id="WP_116722448.1">
    <property type="nucleotide sequence ID" value="NZ_CP011524.1"/>
</dbReference>
<protein>
    <submittedName>
        <fullName evidence="1">Uncharacterized protein</fullName>
    </submittedName>
</protein>
<dbReference type="Proteomes" id="UP000245778">
    <property type="component" value="Unassembled WGS sequence"/>
</dbReference>
<reference evidence="1 2" key="1">
    <citation type="submission" date="2018-04" db="EMBL/GenBank/DDBJ databases">
        <title>Genomic Encyclopedia of Type Strains, Phase IV (KMG-IV): sequencing the most valuable type-strain genomes for metagenomic binning, comparative biology and taxonomic classification.</title>
        <authorList>
            <person name="Goeker M."/>
        </authorList>
    </citation>
    <scope>NUCLEOTIDE SEQUENCE [LARGE SCALE GENOMIC DNA]</scope>
    <source>
        <strain evidence="1 2">DSM 26588</strain>
    </source>
</reference>
<name>A0A2U1BFA9_9FIRM</name>